<organism evidence="3 4">
    <name type="scientific">Pontibacillus litoralis JSM 072002</name>
    <dbReference type="NCBI Taxonomy" id="1385512"/>
    <lineage>
        <taxon>Bacteria</taxon>
        <taxon>Bacillati</taxon>
        <taxon>Bacillota</taxon>
        <taxon>Bacilli</taxon>
        <taxon>Bacillales</taxon>
        <taxon>Bacillaceae</taxon>
        <taxon>Pontibacillus</taxon>
    </lineage>
</organism>
<evidence type="ECO:0000313" key="3">
    <source>
        <dbReference type="EMBL" id="KGX87044.1"/>
    </source>
</evidence>
<dbReference type="InterPro" id="IPR036291">
    <property type="entry name" value="NAD(P)-bd_dom_sf"/>
</dbReference>
<feature type="domain" description="NAD(P)-binding" evidence="2">
    <location>
        <begin position="2"/>
        <end position="310"/>
    </location>
</feature>
<dbReference type="Proteomes" id="UP000030401">
    <property type="component" value="Unassembled WGS sequence"/>
</dbReference>
<reference evidence="3 4" key="1">
    <citation type="submission" date="2013-08" db="EMBL/GenBank/DDBJ databases">
        <authorList>
            <person name="Huang J."/>
            <person name="Wang G."/>
        </authorList>
    </citation>
    <scope>NUCLEOTIDE SEQUENCE [LARGE SCALE GENOMIC DNA]</scope>
    <source>
        <strain evidence="3 4">JSM 072002</strain>
    </source>
</reference>
<dbReference type="EMBL" id="AVPG01000009">
    <property type="protein sequence ID" value="KGX87044.1"/>
    <property type="molecule type" value="Genomic_DNA"/>
</dbReference>
<gene>
    <name evidence="3" type="ORF">N784_02705</name>
</gene>
<name>A0A0A5G4T9_9BACI</name>
<evidence type="ECO:0000259" key="2">
    <source>
        <dbReference type="Pfam" id="PF16363"/>
    </source>
</evidence>
<proteinExistence type="predicted"/>
<dbReference type="eggNOG" id="COG0451">
    <property type="taxonomic scope" value="Bacteria"/>
</dbReference>
<comment type="caution">
    <text evidence="3">The sequence shown here is derived from an EMBL/GenBank/DDBJ whole genome shotgun (WGS) entry which is preliminary data.</text>
</comment>
<evidence type="ECO:0000256" key="1">
    <source>
        <dbReference type="ARBA" id="ARBA00023027"/>
    </source>
</evidence>
<sequence length="323" mass="37407">MLVTGCAGFIGFHTARRLLTEGYQVIGYDNLNDYYDQTLKQDRLHLLTTNPSFHFVKGSLENIELLQHLFTTYKPKIVLHLAAQAGVRYSIENPHAYVQSNITGFMHLIECCQLFNVQHLLYASSSSVYGGNDKIPFCTTDRVDQPISVYAATKRSNELFAYTYSHLHHLRATGLRFFTVYGPWGRPDMALYTFANSILKDEPISLYNNGKMERDFTYIDDVVESIYRLMKKGHLQTRNTLHEIHNIGSNSPVQIEYIVQLIERELNKKAHKRYTPIQPGDVKRTYANLQTLIQAIQYQPTTSIEEGVRHFITWYKQYHNILD</sequence>
<dbReference type="AlphaFoldDB" id="A0A0A5G4T9"/>
<dbReference type="PANTHER" id="PTHR43574">
    <property type="entry name" value="EPIMERASE-RELATED"/>
    <property type="match status" value="1"/>
</dbReference>
<dbReference type="InterPro" id="IPR016040">
    <property type="entry name" value="NAD(P)-bd_dom"/>
</dbReference>
<dbReference type="Gene3D" id="3.90.25.10">
    <property type="entry name" value="UDP-galactose 4-epimerase, domain 1"/>
    <property type="match status" value="1"/>
</dbReference>
<keyword evidence="1" id="KW-0520">NAD</keyword>
<dbReference type="Gene3D" id="3.40.50.720">
    <property type="entry name" value="NAD(P)-binding Rossmann-like Domain"/>
    <property type="match status" value="1"/>
</dbReference>
<accession>A0A0A5G4T9</accession>
<keyword evidence="4" id="KW-1185">Reference proteome</keyword>
<evidence type="ECO:0000313" key="4">
    <source>
        <dbReference type="Proteomes" id="UP000030401"/>
    </source>
</evidence>
<dbReference type="PRINTS" id="PR01713">
    <property type="entry name" value="NUCEPIMERASE"/>
</dbReference>
<dbReference type="Pfam" id="PF16363">
    <property type="entry name" value="GDP_Man_Dehyd"/>
    <property type="match status" value="1"/>
</dbReference>
<dbReference type="SUPFAM" id="SSF51735">
    <property type="entry name" value="NAD(P)-binding Rossmann-fold domains"/>
    <property type="match status" value="1"/>
</dbReference>
<protein>
    <submittedName>
        <fullName evidence="3">NAD-dependent epimerase</fullName>
    </submittedName>
</protein>
<dbReference type="STRING" id="1385512.N784_02705"/>